<keyword evidence="3" id="KW-1185">Reference proteome</keyword>
<comment type="caution">
    <text evidence="2">The sequence shown here is derived from an EMBL/GenBank/DDBJ whole genome shotgun (WGS) entry which is preliminary data.</text>
</comment>
<dbReference type="AlphaFoldDB" id="A0A7X5UCY5"/>
<reference evidence="2 3" key="1">
    <citation type="submission" date="2020-03" db="EMBL/GenBank/DDBJ databases">
        <authorList>
            <person name="Lai Q."/>
        </authorList>
    </citation>
    <scope>NUCLEOTIDE SEQUENCE [LARGE SCALE GENOMIC DNA]</scope>
    <source>
        <strain evidence="2 3">CCUG 25036</strain>
    </source>
</reference>
<evidence type="ECO:0000313" key="3">
    <source>
        <dbReference type="Proteomes" id="UP000490980"/>
    </source>
</evidence>
<sequence>MLVLAWSGVTGSAFAFPSTTNNPGYALIQSRQTFELAPGSEHYVKWAAWIKLRNEAMTKAGDKSLASVGVGQITITVEAPARPENDQVGVLTVGSPVPNGPPLALSAKGEDGEKIRIVNRTPDIRQTWLYESHQVAGGNDGWDSISYGASHCVTAHEAGKLCSNNLN</sequence>
<feature type="chain" id="PRO_5031048930" evidence="1">
    <location>
        <begin position="16"/>
        <end position="167"/>
    </location>
</feature>
<organism evidence="2 3">
    <name type="scientific">Luteibacter anthropi</name>
    <dbReference type="NCBI Taxonomy" id="564369"/>
    <lineage>
        <taxon>Bacteria</taxon>
        <taxon>Pseudomonadati</taxon>
        <taxon>Pseudomonadota</taxon>
        <taxon>Gammaproteobacteria</taxon>
        <taxon>Lysobacterales</taxon>
        <taxon>Rhodanobacteraceae</taxon>
        <taxon>Luteibacter</taxon>
    </lineage>
</organism>
<feature type="signal peptide" evidence="1">
    <location>
        <begin position="1"/>
        <end position="15"/>
    </location>
</feature>
<evidence type="ECO:0000313" key="2">
    <source>
        <dbReference type="EMBL" id="NII08097.1"/>
    </source>
</evidence>
<protein>
    <submittedName>
        <fullName evidence="2">Uncharacterized protein</fullName>
    </submittedName>
</protein>
<dbReference type="Proteomes" id="UP000490980">
    <property type="component" value="Unassembled WGS sequence"/>
</dbReference>
<gene>
    <name evidence="2" type="ORF">HBF25_17060</name>
</gene>
<accession>A0A7X5UCY5</accession>
<name>A0A7X5UCY5_9GAMM</name>
<proteinExistence type="predicted"/>
<keyword evidence="1" id="KW-0732">Signal</keyword>
<evidence type="ECO:0000256" key="1">
    <source>
        <dbReference type="SAM" id="SignalP"/>
    </source>
</evidence>
<dbReference type="EMBL" id="JAARLZ010000010">
    <property type="protein sequence ID" value="NII08097.1"/>
    <property type="molecule type" value="Genomic_DNA"/>
</dbReference>
<dbReference type="RefSeq" id="WP_166950524.1">
    <property type="nucleotide sequence ID" value="NZ_JAARLZ010000010.1"/>
</dbReference>